<evidence type="ECO:0000313" key="2">
    <source>
        <dbReference type="EMBL" id="SBT59131.1"/>
    </source>
</evidence>
<protein>
    <recommendedName>
        <fullName evidence="4">STP1 protein</fullName>
    </recommendedName>
</protein>
<accession>A0A1A9ASJ7</accession>
<feature type="compositionally biased region" description="Basic residues" evidence="1">
    <location>
        <begin position="284"/>
        <end position="299"/>
    </location>
</feature>
<feature type="compositionally biased region" description="Polar residues" evidence="1">
    <location>
        <begin position="225"/>
        <end position="246"/>
    </location>
</feature>
<evidence type="ECO:0008006" key="4">
    <source>
        <dbReference type="Google" id="ProtNLM"/>
    </source>
</evidence>
<evidence type="ECO:0000256" key="1">
    <source>
        <dbReference type="SAM" id="MobiDB-lite"/>
    </source>
</evidence>
<evidence type="ECO:0000313" key="3">
    <source>
        <dbReference type="Proteomes" id="UP000078550"/>
    </source>
</evidence>
<name>A0A1A9ASJ7_PLAOA</name>
<organism evidence="2 3">
    <name type="scientific">Plasmodium ovale wallikeri</name>
    <dbReference type="NCBI Taxonomy" id="864142"/>
    <lineage>
        <taxon>Eukaryota</taxon>
        <taxon>Sar</taxon>
        <taxon>Alveolata</taxon>
        <taxon>Apicomplexa</taxon>
        <taxon>Aconoidasida</taxon>
        <taxon>Haemosporida</taxon>
        <taxon>Plasmodiidae</taxon>
        <taxon>Plasmodium</taxon>
        <taxon>Plasmodium (Plasmodium)</taxon>
    </lineage>
</organism>
<gene>
    <name evidence="2" type="ORF">POVWA2_092040</name>
</gene>
<feature type="compositionally biased region" description="Basic and acidic residues" evidence="1">
    <location>
        <begin position="174"/>
        <end position="186"/>
    </location>
</feature>
<feature type="region of interest" description="Disordered" evidence="1">
    <location>
        <begin position="172"/>
        <end position="299"/>
    </location>
</feature>
<reference evidence="3" key="1">
    <citation type="submission" date="2016-05" db="EMBL/GenBank/DDBJ databases">
        <authorList>
            <person name="Naeem Raeece"/>
        </authorList>
    </citation>
    <scope>NUCLEOTIDE SEQUENCE [LARGE SCALE GENOMIC DNA]</scope>
</reference>
<sequence length="299" mass="34390">MAGDSGYATNLRVIPIDFFVDMIKDGIKTLIHTYGHKDCGLRHKELCEEIKKIIFNNKKILYEHMDSPSKKEWDTKWDRQRNGIFHKLFDNEGFINMCFPLKKIVNQSIYQLKSKHIKFCKEKEVRRAALVEKPEYNVCIQYNRWIDSQRTAFTNEYLENVKNFKRKSVNKSFITKEHPGGHDPRPTYHNSKLDCTQYNSPPYSYSKKPVEKAPPISLHSPSPPTVGQKSQGKTGSSATDQDNGSAETKLEENKFPIPKSHIPDSQISSLSKTQRGGTSNVKAKQNKIKKKLLKTRLSS</sequence>
<dbReference type="EMBL" id="FLRE01002880">
    <property type="protein sequence ID" value="SBT59131.1"/>
    <property type="molecule type" value="Genomic_DNA"/>
</dbReference>
<dbReference type="AlphaFoldDB" id="A0A1A9ASJ7"/>
<dbReference type="Proteomes" id="UP000078550">
    <property type="component" value="Unassembled WGS sequence"/>
</dbReference>
<feature type="compositionally biased region" description="Polar residues" evidence="1">
    <location>
        <begin position="188"/>
        <end position="203"/>
    </location>
</feature>
<proteinExistence type="predicted"/>
<feature type="compositionally biased region" description="Polar residues" evidence="1">
    <location>
        <begin position="263"/>
        <end position="281"/>
    </location>
</feature>